<organism evidence="1 2">
    <name type="scientific">Panagrolaimus sp. JU765</name>
    <dbReference type="NCBI Taxonomy" id="591449"/>
    <lineage>
        <taxon>Eukaryota</taxon>
        <taxon>Metazoa</taxon>
        <taxon>Ecdysozoa</taxon>
        <taxon>Nematoda</taxon>
        <taxon>Chromadorea</taxon>
        <taxon>Rhabditida</taxon>
        <taxon>Tylenchina</taxon>
        <taxon>Panagrolaimomorpha</taxon>
        <taxon>Panagrolaimoidea</taxon>
        <taxon>Panagrolaimidae</taxon>
        <taxon>Panagrolaimus</taxon>
    </lineage>
</organism>
<protein>
    <submittedName>
        <fullName evidence="2">Palmitoyltransferase</fullName>
    </submittedName>
</protein>
<evidence type="ECO:0000313" key="1">
    <source>
        <dbReference type="Proteomes" id="UP000887576"/>
    </source>
</evidence>
<dbReference type="WBParaSite" id="JU765_v2.g1195.t1">
    <property type="protein sequence ID" value="JU765_v2.g1195.t1"/>
    <property type="gene ID" value="JU765_v2.g1195"/>
</dbReference>
<name>A0AC34Q1B6_9BILA</name>
<proteinExistence type="predicted"/>
<accession>A0AC34Q1B6</accession>
<reference evidence="2" key="1">
    <citation type="submission" date="2022-11" db="UniProtKB">
        <authorList>
            <consortium name="WormBaseParasite"/>
        </authorList>
    </citation>
    <scope>IDENTIFICATION</scope>
</reference>
<evidence type="ECO:0000313" key="2">
    <source>
        <dbReference type="WBParaSite" id="JU765_v2.g1195.t1"/>
    </source>
</evidence>
<sequence>MNQQGRENEVYLVVINRPGHNERASRGVRNAVSLTAAAFFCKIKSCILTFKIIFSYVERNRNSKLVSTHLRDGSGSKNYLFSQRLRDDDISLCDSLLDFDSTSKSQKTRIIGAKRPGDSRRKRGNVSVDMRQSTRTSDRQRTEENLAGKRKWRQHEGRNRFFCNGRVMTTRQSSIFLLTLFLIVATFVMFCVFDAPYLTRNVSVLLPIVGGILFAIVISSLLKTTFTDPGVIPRPNNREVIEFDRQCAENADPNSRVGVAGNANAARVKIITIKGQTVKLKFCFTCRLYRPPRASHCSICDNCVMNFDHHCPWVGNCIGQRNYRYFYFFITSLAVLDLFVGACTTVHLALETNETKAFIETIRNTPVSLVVALICVISIWSIVGLSGFHTYLIATSQTTNEDIKGTFNTKLRPSVRNPYTTGNFCKNIYYALCGSEPPSLIDRRGMIEPNIMIKVDANTLQRFTAAADVQNVAAELMEISEQHNENSNSVPEERTETVEDEIDDVDDTECMPRHSFTIPTPHCNNSTTQNHKDVYRKSSGDLEDNTGNAIPMQKLGPQKSENE</sequence>
<dbReference type="Proteomes" id="UP000887576">
    <property type="component" value="Unplaced"/>
</dbReference>